<dbReference type="PANTHER" id="PTHR23079:SF55">
    <property type="entry name" value="RNA-DIRECTED RNA POLYMERASE"/>
    <property type="match status" value="1"/>
</dbReference>
<feature type="domain" description="RDRP core" evidence="3">
    <location>
        <begin position="378"/>
        <end position="1049"/>
    </location>
</feature>
<dbReference type="PANTHER" id="PTHR23079">
    <property type="entry name" value="RNA-DEPENDENT RNA POLYMERASE"/>
    <property type="match status" value="1"/>
</dbReference>
<feature type="region of interest" description="Disordered" evidence="2">
    <location>
        <begin position="1"/>
        <end position="165"/>
    </location>
</feature>
<proteinExistence type="inferred from homology"/>
<feature type="compositionally biased region" description="Polar residues" evidence="2">
    <location>
        <begin position="207"/>
        <end position="241"/>
    </location>
</feature>
<keyword evidence="5" id="KW-1185">Reference proteome</keyword>
<dbReference type="GO" id="GO:0030422">
    <property type="term" value="P:siRNA processing"/>
    <property type="evidence" value="ECO:0007669"/>
    <property type="project" value="TreeGrafter"/>
</dbReference>
<feature type="compositionally biased region" description="Low complexity" evidence="2">
    <location>
        <begin position="90"/>
        <end position="107"/>
    </location>
</feature>
<dbReference type="GO" id="GO:0031380">
    <property type="term" value="C:nuclear RNA-directed RNA polymerase complex"/>
    <property type="evidence" value="ECO:0007669"/>
    <property type="project" value="TreeGrafter"/>
</dbReference>
<dbReference type="Pfam" id="PF05183">
    <property type="entry name" value="RdRP"/>
    <property type="match status" value="1"/>
</dbReference>
<keyword evidence="1" id="KW-0548">Nucleotidyltransferase</keyword>
<gene>
    <name evidence="4" type="ORF">N0V83_003630</name>
</gene>
<comment type="similarity">
    <text evidence="1">Belongs to the RdRP family.</text>
</comment>
<comment type="catalytic activity">
    <reaction evidence="1">
        <text>RNA(n) + a ribonucleoside 5'-triphosphate = RNA(n+1) + diphosphate</text>
        <dbReference type="Rhea" id="RHEA:21248"/>
        <dbReference type="Rhea" id="RHEA-COMP:14527"/>
        <dbReference type="Rhea" id="RHEA-COMP:17342"/>
        <dbReference type="ChEBI" id="CHEBI:33019"/>
        <dbReference type="ChEBI" id="CHEBI:61557"/>
        <dbReference type="ChEBI" id="CHEBI:140395"/>
        <dbReference type="EC" id="2.7.7.48"/>
    </reaction>
</comment>
<name>A0A9W9CPH0_9PLEO</name>
<dbReference type="InterPro" id="IPR057596">
    <property type="entry name" value="RDRP_core"/>
</dbReference>
<evidence type="ECO:0000313" key="4">
    <source>
        <dbReference type="EMBL" id="KAJ4373336.1"/>
    </source>
</evidence>
<feature type="region of interest" description="Disordered" evidence="2">
    <location>
        <begin position="1224"/>
        <end position="1246"/>
    </location>
</feature>
<dbReference type="InterPro" id="IPR007855">
    <property type="entry name" value="RDRP"/>
</dbReference>
<reference evidence="4" key="1">
    <citation type="submission" date="2022-10" db="EMBL/GenBank/DDBJ databases">
        <title>Tapping the CABI collections for fungal endophytes: first genome assemblies for Collariella, Neodidymelliopsis, Ascochyta clinopodiicola, Didymella pomorum, Didymosphaeria variabile, Neocosmospora piperis and Neocucurbitaria cava.</title>
        <authorList>
            <person name="Hill R."/>
        </authorList>
    </citation>
    <scope>NUCLEOTIDE SEQUENCE</scope>
    <source>
        <strain evidence="4">IMI 356814</strain>
    </source>
</reference>
<feature type="compositionally biased region" description="Basic and acidic residues" evidence="2">
    <location>
        <begin position="141"/>
        <end position="153"/>
    </location>
</feature>
<feature type="compositionally biased region" description="Polar residues" evidence="2">
    <location>
        <begin position="154"/>
        <end position="163"/>
    </location>
</feature>
<feature type="compositionally biased region" description="Basic and acidic residues" evidence="2">
    <location>
        <begin position="1236"/>
        <end position="1246"/>
    </location>
</feature>
<keyword evidence="1" id="KW-0696">RNA-directed RNA polymerase</keyword>
<sequence>MNSSAQRRVQASLFASSRSASKKRPSDSSDESRYSPKLSKTAQGKQAVYFAKPEAITTPPLFKKPSREMAPSFQTAGSGKTSANTSFNESATSSQNTNATTNTSFTSYDGSTDVRDSKMTRTSSLTIGSLDDDDMLNATSHSEREAFGWDKQESSSQNRSTFGSIDEDGLQDVLLQLEGETKPISSPVAKRGPVVPVESGIPRNHRLGSSMSVTASFPSDGASTATISSNKSLLRPRSSSVDMPPPKKPQGPVSPVVSPVKEAHYIRGLPDQNLFVDEAPQALKGVPYFILFICQRLVAAAYISLQDLTKHMDLAAACSSSEAFWTSIRNHPNPKIALQKPQEHSRIWQAARRRRFDGYTFKGRIDFNLKSSGQVFNLSLQPVHAEDSCRFQRKFDSDRFLYLTAPVFDYKKTNRFDELRMKQIELRWKEWLQKEHVFLGRKWSVVHVEPTKRDKGKRKETTHDKRLVLFATKGWGIDTPCDIGSMLNWFLPFQKNQGQSFCKAYARLDLGLSRTVPTLVFQPSQIIRVRDKLANGERENSIFNDEKLHFESIPEDQVMNDGSSVMSVGAAQKIWGLYLEATGLNSRTPLPSAFQGRIAGAKGLWMISGETFSRDRNDTDIWIQISDSQLKFEPHDEDLSDETYDPIRLTFEVSNFSSGPSPSDLHISFIPIMIDRGVSKQIVADFMIDCLDADRSQLLDVLTDSARTYDWLYRNGSKSSNANSEISWQAGLPVSAEEKVKLLLESGFTATKFSYLAKSIERFITTQQIFQESKLRTPLGKSTYLFGVADPLGVLKPGQIHVQFSASFVVDMTKEAFLNLRNMDVLVARQPACRRSDIQKVHAVVCPELSHLVDVVVFPSRGQYPLAGKLQGGDYDGDIFWLCWESRLVDPFKNAPAPMQSLDPMPYGIKVNRQKVKDVMNPTDLTEVGKLLQKAFEFRSAEWLLGRVTVFLEKQAYRENQVYSTTLDSLCGLHDLLVDAPKQGYTFTSKDFDHYIKDILSISELPKVPAYKAAMEDCLYVKELGEIDKVREKKHRHKPNRVLDYLYFGVVRAHNVETLEQVKRVFSTATTIDETLLHPYKHLEARQHPIINEELRLLKDKLAQLSYRWGSNFKTGAGATPEQKNVLVDECHREFLALQPTKTNHPEVKAWLEPYTGPSSFSWDVIRASTLYARFPYPEKMNFVFKMAGRELVGLKARSIPNSTHIVPFIRGIMRPKRIKAPIEYEEDEDEESEDEFKKAMEQITE</sequence>
<evidence type="ECO:0000259" key="3">
    <source>
        <dbReference type="Pfam" id="PF05183"/>
    </source>
</evidence>
<keyword evidence="1" id="KW-0694">RNA-binding</keyword>
<feature type="compositionally biased region" description="Basic and acidic residues" evidence="2">
    <location>
        <begin position="24"/>
        <end position="34"/>
    </location>
</feature>
<keyword evidence="1" id="KW-0808">Transferase</keyword>
<dbReference type="AlphaFoldDB" id="A0A9W9CPH0"/>
<dbReference type="GO" id="GO:0003723">
    <property type="term" value="F:RNA binding"/>
    <property type="evidence" value="ECO:0007669"/>
    <property type="project" value="UniProtKB-KW"/>
</dbReference>
<evidence type="ECO:0000256" key="1">
    <source>
        <dbReference type="RuleBase" id="RU363098"/>
    </source>
</evidence>
<feature type="region of interest" description="Disordered" evidence="2">
    <location>
        <begin position="184"/>
        <end position="257"/>
    </location>
</feature>
<dbReference type="OrthoDB" id="10055769at2759"/>
<evidence type="ECO:0000313" key="5">
    <source>
        <dbReference type="Proteomes" id="UP001140560"/>
    </source>
</evidence>
<dbReference type="EMBL" id="JAPEUY010000005">
    <property type="protein sequence ID" value="KAJ4373336.1"/>
    <property type="molecule type" value="Genomic_DNA"/>
</dbReference>
<dbReference type="GO" id="GO:0003968">
    <property type="term" value="F:RNA-directed RNA polymerase activity"/>
    <property type="evidence" value="ECO:0007669"/>
    <property type="project" value="UniProtKB-KW"/>
</dbReference>
<feature type="compositionally biased region" description="Polar residues" evidence="2">
    <location>
        <begin position="72"/>
        <end position="89"/>
    </location>
</feature>
<protein>
    <recommendedName>
        <fullName evidence="1">RNA-dependent RNA polymerase</fullName>
        <ecNumber evidence="1">2.7.7.48</ecNumber>
    </recommendedName>
</protein>
<organism evidence="4 5">
    <name type="scientific">Neocucurbitaria cava</name>
    <dbReference type="NCBI Taxonomy" id="798079"/>
    <lineage>
        <taxon>Eukaryota</taxon>
        <taxon>Fungi</taxon>
        <taxon>Dikarya</taxon>
        <taxon>Ascomycota</taxon>
        <taxon>Pezizomycotina</taxon>
        <taxon>Dothideomycetes</taxon>
        <taxon>Pleosporomycetidae</taxon>
        <taxon>Pleosporales</taxon>
        <taxon>Pleosporineae</taxon>
        <taxon>Cucurbitariaceae</taxon>
        <taxon>Neocucurbitaria</taxon>
    </lineage>
</organism>
<comment type="caution">
    <text evidence="4">The sequence shown here is derived from an EMBL/GenBank/DDBJ whole genome shotgun (WGS) entry which is preliminary data.</text>
</comment>
<accession>A0A9W9CPH0</accession>
<dbReference type="EC" id="2.7.7.48" evidence="1"/>
<dbReference type="Proteomes" id="UP001140560">
    <property type="component" value="Unassembled WGS sequence"/>
</dbReference>
<evidence type="ECO:0000256" key="2">
    <source>
        <dbReference type="SAM" id="MobiDB-lite"/>
    </source>
</evidence>
<feature type="compositionally biased region" description="Acidic residues" evidence="2">
    <location>
        <begin position="1224"/>
        <end position="1235"/>
    </location>
</feature>